<name>A0A2W5SSK9_9CORY</name>
<dbReference type="Pfam" id="PF00550">
    <property type="entry name" value="PP-binding"/>
    <property type="match status" value="1"/>
</dbReference>
<dbReference type="PROSITE" id="PS00012">
    <property type="entry name" value="PHOSPHOPANTETHEINE"/>
    <property type="match status" value="1"/>
</dbReference>
<evidence type="ECO:0000313" key="4">
    <source>
        <dbReference type="EMBL" id="PZR03793.1"/>
    </source>
</evidence>
<dbReference type="Gene3D" id="1.10.1200.10">
    <property type="entry name" value="ACP-like"/>
    <property type="match status" value="1"/>
</dbReference>
<dbReference type="AlphaFoldDB" id="A0A2W5SSK9"/>
<protein>
    <recommendedName>
        <fullName evidence="3">Carrier domain-containing protein</fullName>
    </recommendedName>
</protein>
<organism evidence="4 5">
    <name type="scientific">Corynebacterium kroppenstedtii</name>
    <dbReference type="NCBI Taxonomy" id="161879"/>
    <lineage>
        <taxon>Bacteria</taxon>
        <taxon>Bacillati</taxon>
        <taxon>Actinomycetota</taxon>
        <taxon>Actinomycetes</taxon>
        <taxon>Mycobacteriales</taxon>
        <taxon>Corynebacteriaceae</taxon>
        <taxon>Corynebacterium</taxon>
    </lineage>
</organism>
<evidence type="ECO:0000313" key="5">
    <source>
        <dbReference type="Proteomes" id="UP000249432"/>
    </source>
</evidence>
<evidence type="ECO:0000256" key="2">
    <source>
        <dbReference type="ARBA" id="ARBA00022553"/>
    </source>
</evidence>
<feature type="domain" description="Carrier" evidence="3">
    <location>
        <begin position="1"/>
        <end position="75"/>
    </location>
</feature>
<evidence type="ECO:0000259" key="3">
    <source>
        <dbReference type="PROSITE" id="PS50075"/>
    </source>
</evidence>
<reference evidence="4 5" key="1">
    <citation type="submission" date="2017-08" db="EMBL/GenBank/DDBJ databases">
        <title>Infants hospitalized years apart are colonized by the same room-sourced microbial strains.</title>
        <authorList>
            <person name="Brooks B."/>
            <person name="Olm M.R."/>
            <person name="Firek B.A."/>
            <person name="Baker R."/>
            <person name="Thomas B.C."/>
            <person name="Morowitz M.J."/>
            <person name="Banfield J.F."/>
        </authorList>
    </citation>
    <scope>NUCLEOTIDE SEQUENCE [LARGE SCALE GENOMIC DNA]</scope>
    <source>
        <strain evidence="4">S2_003_000_R1_3</strain>
    </source>
</reference>
<dbReference type="InterPro" id="IPR009081">
    <property type="entry name" value="PP-bd_ACP"/>
</dbReference>
<dbReference type="InterPro" id="IPR006162">
    <property type="entry name" value="Ppantetheine_attach_site"/>
</dbReference>
<dbReference type="Proteomes" id="UP000249432">
    <property type="component" value="Unassembled WGS sequence"/>
</dbReference>
<dbReference type="RefSeq" id="WP_303735367.1">
    <property type="nucleotide sequence ID" value="NZ_CAKZHK010000008.1"/>
</dbReference>
<dbReference type="SUPFAM" id="SSF47336">
    <property type="entry name" value="ACP-like"/>
    <property type="match status" value="1"/>
</dbReference>
<accession>A0A2W5SSK9</accession>
<gene>
    <name evidence="4" type="ORF">DI525_08935</name>
</gene>
<sequence length="75" mass="8351">MDVFHEVKSIVAKYGHVDPDDITLDSTLDSLGLDSLSVIDIGVGIEEHSGRRVDQEQIDSFTSIRDMVNFIEQDS</sequence>
<comment type="caution">
    <text evidence="4">The sequence shown here is derived from an EMBL/GenBank/DDBJ whole genome shotgun (WGS) entry which is preliminary data.</text>
</comment>
<dbReference type="EMBL" id="QFRA01000028">
    <property type="protein sequence ID" value="PZR03793.1"/>
    <property type="molecule type" value="Genomic_DNA"/>
</dbReference>
<dbReference type="InterPro" id="IPR036736">
    <property type="entry name" value="ACP-like_sf"/>
</dbReference>
<keyword evidence="2" id="KW-0597">Phosphoprotein</keyword>
<keyword evidence="1" id="KW-0596">Phosphopantetheine</keyword>
<proteinExistence type="predicted"/>
<dbReference type="PROSITE" id="PS50075">
    <property type="entry name" value="CARRIER"/>
    <property type="match status" value="1"/>
</dbReference>
<evidence type="ECO:0000256" key="1">
    <source>
        <dbReference type="ARBA" id="ARBA00022450"/>
    </source>
</evidence>